<dbReference type="EMBL" id="BJYS01000015">
    <property type="protein sequence ID" value="GEO04556.1"/>
    <property type="molecule type" value="Genomic_DNA"/>
</dbReference>
<organism evidence="3 4">
    <name type="scientific">Adhaeribacter aerolatus</name>
    <dbReference type="NCBI Taxonomy" id="670289"/>
    <lineage>
        <taxon>Bacteria</taxon>
        <taxon>Pseudomonadati</taxon>
        <taxon>Bacteroidota</taxon>
        <taxon>Cytophagia</taxon>
        <taxon>Cytophagales</taxon>
        <taxon>Hymenobacteraceae</taxon>
        <taxon>Adhaeribacter</taxon>
    </lineage>
</organism>
<feature type="transmembrane region" description="Helical" evidence="1">
    <location>
        <begin position="112"/>
        <end position="132"/>
    </location>
</feature>
<sequence>MLLKSLTLRTKKTNSDFQQITGATRNTKANGLLSLSISALLAIGIFLRVFHFVDNRSLWIDEIYLATSLIKMNFGELLAPYLDYEQKAPVGFLWLVRACVMLFGTNEMALRLMPLLTGIASLFLFLPVARYFLKPMGVAVALGILALAPPLVYHAVEIKQYGFELFAAILVLYLYIRYQQKTDYGSLLFWGVAGAIIIWFSYTSIFLLAGMGIGLGLYYLLKRNWPAFFRTVIPATLWLLSFAVNYFLFTYKHAGSEWLTIWFRTYDGFMPFPPTSAADLGWFVQKIFSTLHYPLGLSWYSLHFEYNALLRILARMAWLPLIFLVVGLYGFFKHDKKVFLVMVLPFGLHLFASGLELYPFFDRLTVYLAPILILFIARGCQQLVEILPVRQRFWQYALPILLLTGPLVNSLRQVINPALFGDYKKSYQREALLYINEHYKPGDTVYVYWNTWPAYNFYKNAYGLKFDAIIGKDVRNISGSYEEYFANLRPDFEALAGKKRVWVVYNKFAMNKIGDIEGHPAWYYNDKRRTLDMIQATFDAKGRKLDSYEAIDMQVNLYDMLDK</sequence>
<evidence type="ECO:0000256" key="1">
    <source>
        <dbReference type="SAM" id="Phobius"/>
    </source>
</evidence>
<protein>
    <recommendedName>
        <fullName evidence="2">Glycosyltransferase RgtA/B/C/D-like domain-containing protein</fullName>
    </recommendedName>
</protein>
<feature type="transmembrane region" description="Helical" evidence="1">
    <location>
        <begin position="32"/>
        <end position="51"/>
    </location>
</feature>
<feature type="domain" description="Glycosyltransferase RgtA/B/C/D-like" evidence="2">
    <location>
        <begin position="88"/>
        <end position="244"/>
    </location>
</feature>
<feature type="transmembrane region" description="Helical" evidence="1">
    <location>
        <begin position="138"/>
        <end position="156"/>
    </location>
</feature>
<dbReference type="Proteomes" id="UP000321532">
    <property type="component" value="Unassembled WGS sequence"/>
</dbReference>
<evidence type="ECO:0000259" key="2">
    <source>
        <dbReference type="Pfam" id="PF13231"/>
    </source>
</evidence>
<feature type="transmembrane region" description="Helical" evidence="1">
    <location>
        <begin position="161"/>
        <end position="176"/>
    </location>
</feature>
<feature type="transmembrane region" description="Helical" evidence="1">
    <location>
        <begin position="228"/>
        <end position="249"/>
    </location>
</feature>
<dbReference type="Pfam" id="PF13231">
    <property type="entry name" value="PMT_2"/>
    <property type="match status" value="1"/>
</dbReference>
<evidence type="ECO:0000313" key="4">
    <source>
        <dbReference type="Proteomes" id="UP000321532"/>
    </source>
</evidence>
<proteinExistence type="predicted"/>
<keyword evidence="4" id="KW-1185">Reference proteome</keyword>
<gene>
    <name evidence="3" type="ORF">AAE02nite_22200</name>
</gene>
<evidence type="ECO:0000313" key="3">
    <source>
        <dbReference type="EMBL" id="GEO04556.1"/>
    </source>
</evidence>
<feature type="transmembrane region" description="Helical" evidence="1">
    <location>
        <begin position="338"/>
        <end position="358"/>
    </location>
</feature>
<comment type="caution">
    <text evidence="3">The sequence shown here is derived from an EMBL/GenBank/DDBJ whole genome shotgun (WGS) entry which is preliminary data.</text>
</comment>
<keyword evidence="1" id="KW-1133">Transmembrane helix</keyword>
<accession>A0A512AXW6</accession>
<dbReference type="AlphaFoldDB" id="A0A512AXW6"/>
<reference evidence="3 4" key="1">
    <citation type="submission" date="2019-07" db="EMBL/GenBank/DDBJ databases">
        <title>Whole genome shotgun sequence of Adhaeribacter aerolatus NBRC 106133.</title>
        <authorList>
            <person name="Hosoyama A."/>
            <person name="Uohara A."/>
            <person name="Ohji S."/>
            <person name="Ichikawa N."/>
        </authorList>
    </citation>
    <scope>NUCLEOTIDE SEQUENCE [LARGE SCALE GENOMIC DNA]</scope>
    <source>
        <strain evidence="3 4">NBRC 106133</strain>
    </source>
</reference>
<feature type="transmembrane region" description="Helical" evidence="1">
    <location>
        <begin position="308"/>
        <end position="331"/>
    </location>
</feature>
<dbReference type="InterPro" id="IPR038731">
    <property type="entry name" value="RgtA/B/C-like"/>
</dbReference>
<feature type="transmembrane region" description="Helical" evidence="1">
    <location>
        <begin position="188"/>
        <end position="221"/>
    </location>
</feature>
<keyword evidence="1" id="KW-0472">Membrane</keyword>
<name>A0A512AXW6_9BACT</name>
<keyword evidence="1" id="KW-0812">Transmembrane</keyword>